<feature type="transmembrane region" description="Helical" evidence="1">
    <location>
        <begin position="12"/>
        <end position="36"/>
    </location>
</feature>
<accession>A0A9E6XVK8</accession>
<keyword evidence="1" id="KW-0812">Transmembrane</keyword>
<dbReference type="AlphaFoldDB" id="A0A9E6XVK8"/>
<proteinExistence type="predicted"/>
<keyword evidence="1" id="KW-1133">Transmembrane helix</keyword>
<keyword evidence="3" id="KW-1185">Reference proteome</keyword>
<evidence type="ECO:0000313" key="2">
    <source>
        <dbReference type="EMBL" id="UGS35259.1"/>
    </source>
</evidence>
<evidence type="ECO:0000256" key="1">
    <source>
        <dbReference type="SAM" id="Phobius"/>
    </source>
</evidence>
<name>A0A9E6XVK8_9ACTN</name>
<feature type="transmembrane region" description="Helical" evidence="1">
    <location>
        <begin position="48"/>
        <end position="69"/>
    </location>
</feature>
<feature type="transmembrane region" description="Helical" evidence="1">
    <location>
        <begin position="107"/>
        <end position="129"/>
    </location>
</feature>
<dbReference type="Proteomes" id="UP001162834">
    <property type="component" value="Chromosome"/>
</dbReference>
<evidence type="ECO:0000313" key="3">
    <source>
        <dbReference type="Proteomes" id="UP001162834"/>
    </source>
</evidence>
<reference evidence="2" key="1">
    <citation type="journal article" date="2022" name="Int. J. Syst. Evol. Microbiol.">
        <title>Pseudomonas aegrilactucae sp. nov. and Pseudomonas morbosilactucae sp. nov., pathogens causing bacterial rot of lettuce in Japan.</title>
        <authorList>
            <person name="Sawada H."/>
            <person name="Fujikawa T."/>
            <person name="Satou M."/>
        </authorList>
    </citation>
    <scope>NUCLEOTIDE SEQUENCE</scope>
    <source>
        <strain evidence="2">0166_1</strain>
    </source>
</reference>
<dbReference type="RefSeq" id="WP_259314943.1">
    <property type="nucleotide sequence ID" value="NZ_CP087164.1"/>
</dbReference>
<dbReference type="KEGG" id="sbae:DSM104329_01646"/>
<organism evidence="2 3">
    <name type="scientific">Capillimicrobium parvum</name>
    <dbReference type="NCBI Taxonomy" id="2884022"/>
    <lineage>
        <taxon>Bacteria</taxon>
        <taxon>Bacillati</taxon>
        <taxon>Actinomycetota</taxon>
        <taxon>Thermoleophilia</taxon>
        <taxon>Solirubrobacterales</taxon>
        <taxon>Capillimicrobiaceae</taxon>
        <taxon>Capillimicrobium</taxon>
    </lineage>
</organism>
<keyword evidence="1" id="KW-0472">Membrane</keyword>
<dbReference type="EMBL" id="CP087164">
    <property type="protein sequence ID" value="UGS35259.1"/>
    <property type="molecule type" value="Genomic_DNA"/>
</dbReference>
<sequence length="138" mass="15090">MVRKLLSRPVALVLILLMAAGSVAMWVVVPVLWLWLGSKLQEGSSPSLGPYLLVIVGIPVTMVIIGKVLSRLDRLYAAVLRAPRRQRVQASWQKSMRGERGSTRQRTILDSVMVVSVSVALLAFGVWFFGFAGSSLPS</sequence>
<protein>
    <submittedName>
        <fullName evidence="2">Uncharacterized protein</fullName>
    </submittedName>
</protein>
<gene>
    <name evidence="2" type="ORF">DSM104329_01646</name>
</gene>